<evidence type="ECO:0000256" key="1">
    <source>
        <dbReference type="SAM" id="Phobius"/>
    </source>
</evidence>
<feature type="transmembrane region" description="Helical" evidence="1">
    <location>
        <begin position="255"/>
        <end position="274"/>
    </location>
</feature>
<feature type="transmembrane region" description="Helical" evidence="1">
    <location>
        <begin position="202"/>
        <end position="222"/>
    </location>
</feature>
<dbReference type="OrthoDB" id="505919at2"/>
<keyword evidence="3" id="KW-0012">Acyltransferase</keyword>
<dbReference type="PANTHER" id="PTHR23028:SF53">
    <property type="entry name" value="ACYL_TRANSF_3 DOMAIN-CONTAINING PROTEIN"/>
    <property type="match status" value="1"/>
</dbReference>
<name>A0A1N6FT60_9BACT</name>
<feature type="domain" description="Acyltransferase 3" evidence="2">
    <location>
        <begin position="11"/>
        <end position="334"/>
    </location>
</feature>
<keyword evidence="3" id="KW-0808">Transferase</keyword>
<dbReference type="AlphaFoldDB" id="A0A1N6FT60"/>
<dbReference type="GO" id="GO:0016020">
    <property type="term" value="C:membrane"/>
    <property type="evidence" value="ECO:0007669"/>
    <property type="project" value="TreeGrafter"/>
</dbReference>
<feature type="transmembrane region" description="Helical" evidence="1">
    <location>
        <begin position="150"/>
        <end position="171"/>
    </location>
</feature>
<dbReference type="Pfam" id="PF01757">
    <property type="entry name" value="Acyl_transf_3"/>
    <property type="match status" value="1"/>
</dbReference>
<keyword evidence="3" id="KW-0378">Hydrolase</keyword>
<proteinExistence type="predicted"/>
<dbReference type="GO" id="GO:0016747">
    <property type="term" value="F:acyltransferase activity, transferring groups other than amino-acyl groups"/>
    <property type="evidence" value="ECO:0007669"/>
    <property type="project" value="InterPro"/>
</dbReference>
<feature type="transmembrane region" description="Helical" evidence="1">
    <location>
        <begin position="178"/>
        <end position="196"/>
    </location>
</feature>
<keyword evidence="4" id="KW-1185">Reference proteome</keyword>
<dbReference type="InterPro" id="IPR002656">
    <property type="entry name" value="Acyl_transf_3_dom"/>
</dbReference>
<dbReference type="EMBL" id="FSRG01000004">
    <property type="protein sequence ID" value="SIN98430.1"/>
    <property type="molecule type" value="Genomic_DNA"/>
</dbReference>
<evidence type="ECO:0000313" key="3">
    <source>
        <dbReference type="EMBL" id="SIN98430.1"/>
    </source>
</evidence>
<dbReference type="RefSeq" id="WP_074216298.1">
    <property type="nucleotide sequence ID" value="NZ_FSRG01000004.1"/>
</dbReference>
<keyword evidence="1" id="KW-1133">Transmembrane helix</keyword>
<organism evidence="3 4">
    <name type="scientific">Halodesulfovibrio marinisediminis DSM 17456</name>
    <dbReference type="NCBI Taxonomy" id="1121457"/>
    <lineage>
        <taxon>Bacteria</taxon>
        <taxon>Pseudomonadati</taxon>
        <taxon>Thermodesulfobacteriota</taxon>
        <taxon>Desulfovibrionia</taxon>
        <taxon>Desulfovibrionales</taxon>
        <taxon>Desulfovibrionaceae</taxon>
        <taxon>Halodesulfovibrio</taxon>
    </lineage>
</organism>
<dbReference type="InterPro" id="IPR050879">
    <property type="entry name" value="Acyltransferase_3"/>
</dbReference>
<reference evidence="4" key="1">
    <citation type="submission" date="2016-11" db="EMBL/GenBank/DDBJ databases">
        <authorList>
            <person name="Varghese N."/>
            <person name="Submissions S."/>
        </authorList>
    </citation>
    <scope>NUCLEOTIDE SEQUENCE [LARGE SCALE GENOMIC DNA]</scope>
    <source>
        <strain evidence="4">DSM 17456</strain>
    </source>
</reference>
<feature type="transmembrane region" description="Helical" evidence="1">
    <location>
        <begin position="88"/>
        <end position="110"/>
    </location>
</feature>
<feature type="transmembrane region" description="Helical" evidence="1">
    <location>
        <begin position="286"/>
        <end position="310"/>
    </location>
</feature>
<dbReference type="PANTHER" id="PTHR23028">
    <property type="entry name" value="ACETYLTRANSFERASE"/>
    <property type="match status" value="1"/>
</dbReference>
<gene>
    <name evidence="3" type="ORF">SAMN02745161_1495</name>
</gene>
<feature type="transmembrane region" description="Helical" evidence="1">
    <location>
        <begin position="231"/>
        <end position="249"/>
    </location>
</feature>
<accession>A0A1N6FT60</accession>
<protein>
    <submittedName>
        <fullName evidence="3">Peptidoglycan/LPS O-acetylase OafA/YrhL, contains acyltransferase and SGNH-hydrolase domains</fullName>
    </submittedName>
</protein>
<feature type="transmembrane region" description="Helical" evidence="1">
    <location>
        <begin position="45"/>
        <end position="67"/>
    </location>
</feature>
<evidence type="ECO:0000313" key="4">
    <source>
        <dbReference type="Proteomes" id="UP000184694"/>
    </source>
</evidence>
<dbReference type="Proteomes" id="UP000184694">
    <property type="component" value="Unassembled WGS sequence"/>
</dbReference>
<evidence type="ECO:0000259" key="2">
    <source>
        <dbReference type="Pfam" id="PF01757"/>
    </source>
</evidence>
<dbReference type="GO" id="GO:0009103">
    <property type="term" value="P:lipopolysaccharide biosynthetic process"/>
    <property type="evidence" value="ECO:0007669"/>
    <property type="project" value="TreeGrafter"/>
</dbReference>
<sequence>MKRLSNGSSVSLDFIRAAASQAVMIGHGISFCGVFKSYHPPNFPWIQNISVVVFFILSGFLISYSMAAKKENSQYKFRHYFVDRFSRIYTAFVPALAFVLAIDLITKFFFGSNYRYERAFNIETLLGNLLQFQDFPILRAITSFGSARPFWTLAVEWWIYMFVGYVVFYLMRKDQIQRFDWIILSLLSIIPIYNFFGGRGNGLMLFWLYGTAAFVVWNSCLLNRFSIAKKIFFLFLFGYIAGLRVGLTLREYDSLFAFCIAIMILLIVELASNIKLFTFFTNFSKYIASFSYTLYLTHYSVFDFLTTGFAGDVNPYVLFCIGVVISNLIAIVIGRPIETYMTTVIKDRMYRYVENF</sequence>
<dbReference type="STRING" id="1121457.SAMN02745161_1495"/>
<keyword evidence="1" id="KW-0812">Transmembrane</keyword>
<dbReference type="GO" id="GO:0016787">
    <property type="term" value="F:hydrolase activity"/>
    <property type="evidence" value="ECO:0007669"/>
    <property type="project" value="UniProtKB-KW"/>
</dbReference>
<keyword evidence="1" id="KW-0472">Membrane</keyword>
<feature type="transmembrane region" description="Helical" evidence="1">
    <location>
        <begin position="316"/>
        <end position="334"/>
    </location>
</feature>